<evidence type="ECO:0000259" key="3">
    <source>
        <dbReference type="Pfam" id="PF18962"/>
    </source>
</evidence>
<organism evidence="4 5">
    <name type="scientific">Winogradskyella jejuensis</name>
    <dbReference type="NCBI Taxonomy" id="1089305"/>
    <lineage>
        <taxon>Bacteria</taxon>
        <taxon>Pseudomonadati</taxon>
        <taxon>Bacteroidota</taxon>
        <taxon>Flavobacteriia</taxon>
        <taxon>Flavobacteriales</taxon>
        <taxon>Flavobacteriaceae</taxon>
        <taxon>Winogradskyella</taxon>
    </lineage>
</organism>
<dbReference type="STRING" id="1089305.SAMN05444148_1869"/>
<keyword evidence="1 2" id="KW-0732">Signal</keyword>
<dbReference type="OrthoDB" id="9805017at2"/>
<name>A0A1M5SJ62_9FLAO</name>
<dbReference type="NCBIfam" id="TIGR04183">
    <property type="entry name" value="Por_Secre_tail"/>
    <property type="match status" value="1"/>
</dbReference>
<dbReference type="AlphaFoldDB" id="A0A1M5SJ62"/>
<dbReference type="Proteomes" id="UP000184522">
    <property type="component" value="Unassembled WGS sequence"/>
</dbReference>
<dbReference type="Pfam" id="PF18962">
    <property type="entry name" value="Por_Secre_tail"/>
    <property type="match status" value="1"/>
</dbReference>
<dbReference type="RefSeq" id="WP_073085781.1">
    <property type="nucleotide sequence ID" value="NZ_FQWS01000002.1"/>
</dbReference>
<keyword evidence="5" id="KW-1185">Reference proteome</keyword>
<gene>
    <name evidence="4" type="ORF">SAMN05444148_1869</name>
</gene>
<protein>
    <submittedName>
        <fullName evidence="4">Por secretion system C-terminal sorting domain-containing protein</fullName>
    </submittedName>
</protein>
<evidence type="ECO:0000256" key="1">
    <source>
        <dbReference type="ARBA" id="ARBA00022729"/>
    </source>
</evidence>
<dbReference type="EMBL" id="FQWS01000002">
    <property type="protein sequence ID" value="SHH37943.1"/>
    <property type="molecule type" value="Genomic_DNA"/>
</dbReference>
<evidence type="ECO:0000256" key="2">
    <source>
        <dbReference type="SAM" id="SignalP"/>
    </source>
</evidence>
<proteinExistence type="predicted"/>
<evidence type="ECO:0000313" key="4">
    <source>
        <dbReference type="EMBL" id="SHH37943.1"/>
    </source>
</evidence>
<accession>A0A1M5SJ62</accession>
<reference evidence="5" key="1">
    <citation type="submission" date="2016-11" db="EMBL/GenBank/DDBJ databases">
        <authorList>
            <person name="Varghese N."/>
            <person name="Submissions S."/>
        </authorList>
    </citation>
    <scope>NUCLEOTIDE SEQUENCE [LARGE SCALE GENOMIC DNA]</scope>
    <source>
        <strain evidence="5">DSM 25330</strain>
    </source>
</reference>
<feature type="chain" id="PRO_5013087458" evidence="2">
    <location>
        <begin position="22"/>
        <end position="293"/>
    </location>
</feature>
<sequence length="293" mass="31859">MKKDYFFTIITSLFLICNVSAQGTEDFESPLSPGATSFTNNGQIFNILSTAPERFDVFSQGYNQNPTGNSDSCVGCGWNGTAADDQFIDSSRNSNGDNNGSTFSMTTGLGNNITIKSLYMYCATSGFVKPVTGTLTITGLVDGNTTPVFTFTLLPADLNDPNNFALNNGFTEINFSNINGTDYSELNVDEITFVASNDMDYIALDAFTWGAEVLSTNDFQLETKPKLFPNPSSDSISVSNLKTAQDYNIIDILGKTIDNGIIAVNESIDISKLKTGTYFLKLNSPEVIRFIKK</sequence>
<feature type="domain" description="Secretion system C-terminal sorting" evidence="3">
    <location>
        <begin position="227"/>
        <end position="285"/>
    </location>
</feature>
<feature type="signal peptide" evidence="2">
    <location>
        <begin position="1"/>
        <end position="21"/>
    </location>
</feature>
<evidence type="ECO:0000313" key="5">
    <source>
        <dbReference type="Proteomes" id="UP000184522"/>
    </source>
</evidence>
<dbReference type="InterPro" id="IPR026444">
    <property type="entry name" value="Secre_tail"/>
</dbReference>